<accession>A0A4C1XD67</accession>
<dbReference type="OrthoDB" id="414730at2759"/>
<dbReference type="EMBL" id="BGZK01000822">
    <property type="protein sequence ID" value="GBP61786.1"/>
    <property type="molecule type" value="Genomic_DNA"/>
</dbReference>
<dbReference type="AlphaFoldDB" id="A0A4C1XD67"/>
<sequence>WDSPAEIQNLSFAEFKSFIKRKLYGKGHYTVSENLNEKSPWDGTARLSGKFAVRKFLQAVQRSNALKVSLAHRTVSLHFALILSRLLPLDIRVREVAWLYEVKHGKDLGGTFLDWELQKPVYFGNLLHPTQVLEIVY</sequence>
<reference evidence="1 2" key="1">
    <citation type="journal article" date="2019" name="Commun. Biol.">
        <title>The bagworm genome reveals a unique fibroin gene that provides high tensile strength.</title>
        <authorList>
            <person name="Kono N."/>
            <person name="Nakamura H."/>
            <person name="Ohtoshi R."/>
            <person name="Tomita M."/>
            <person name="Numata K."/>
            <person name="Arakawa K."/>
        </authorList>
    </citation>
    <scope>NUCLEOTIDE SEQUENCE [LARGE SCALE GENOMIC DNA]</scope>
</reference>
<evidence type="ECO:0000313" key="1">
    <source>
        <dbReference type="EMBL" id="GBP61786.1"/>
    </source>
</evidence>
<proteinExistence type="predicted"/>
<name>A0A4C1XD67_EUMVA</name>
<comment type="caution">
    <text evidence="1">The sequence shown here is derived from an EMBL/GenBank/DDBJ whole genome shotgun (WGS) entry which is preliminary data.</text>
</comment>
<feature type="non-terminal residue" evidence="1">
    <location>
        <position position="1"/>
    </location>
</feature>
<keyword evidence="2" id="KW-1185">Reference proteome</keyword>
<gene>
    <name evidence="1" type="ORF">EVAR_96031_1</name>
</gene>
<organism evidence="1 2">
    <name type="scientific">Eumeta variegata</name>
    <name type="common">Bagworm moth</name>
    <name type="synonym">Eumeta japonica</name>
    <dbReference type="NCBI Taxonomy" id="151549"/>
    <lineage>
        <taxon>Eukaryota</taxon>
        <taxon>Metazoa</taxon>
        <taxon>Ecdysozoa</taxon>
        <taxon>Arthropoda</taxon>
        <taxon>Hexapoda</taxon>
        <taxon>Insecta</taxon>
        <taxon>Pterygota</taxon>
        <taxon>Neoptera</taxon>
        <taxon>Endopterygota</taxon>
        <taxon>Lepidoptera</taxon>
        <taxon>Glossata</taxon>
        <taxon>Ditrysia</taxon>
        <taxon>Tineoidea</taxon>
        <taxon>Psychidae</taxon>
        <taxon>Oiketicinae</taxon>
        <taxon>Eumeta</taxon>
    </lineage>
</organism>
<evidence type="ECO:0000313" key="2">
    <source>
        <dbReference type="Proteomes" id="UP000299102"/>
    </source>
</evidence>
<dbReference type="Proteomes" id="UP000299102">
    <property type="component" value="Unassembled WGS sequence"/>
</dbReference>
<protein>
    <submittedName>
        <fullName evidence="1">Uncharacterized protein</fullName>
    </submittedName>
</protein>